<feature type="compositionally biased region" description="Polar residues" evidence="1">
    <location>
        <begin position="44"/>
        <end position="59"/>
    </location>
</feature>
<comment type="caution">
    <text evidence="2">The sequence shown here is derived from an EMBL/GenBank/DDBJ whole genome shotgun (WGS) entry which is preliminary data.</text>
</comment>
<protein>
    <submittedName>
        <fullName evidence="2">Uncharacterized protein</fullName>
    </submittedName>
</protein>
<feature type="region of interest" description="Disordered" evidence="1">
    <location>
        <begin position="1"/>
        <end position="59"/>
    </location>
</feature>
<dbReference type="EMBL" id="SLTU01000001">
    <property type="protein sequence ID" value="TDA75755.1"/>
    <property type="molecule type" value="Genomic_DNA"/>
</dbReference>
<reference evidence="2 3" key="1">
    <citation type="journal article" date="2019" name="Nat. Microbiol.">
        <title>Genomic variation and strain-specific functional adaptation in the human gut microbiome during early life.</title>
        <authorList>
            <person name="Vatanen T."/>
            <person name="Plichta D.R."/>
            <person name="Somani J."/>
            <person name="Munch P.C."/>
            <person name="Arthur T.D."/>
            <person name="Hall A.B."/>
            <person name="Rudolf S."/>
            <person name="Oakeley E.J."/>
            <person name="Ke X."/>
            <person name="Young R.A."/>
            <person name="Haiser H.J."/>
            <person name="Kolde R."/>
            <person name="Yassour M."/>
            <person name="Luopajarvi K."/>
            <person name="Siljander H."/>
            <person name="Virtanen S.M."/>
            <person name="Ilonen J."/>
            <person name="Uibo R."/>
            <person name="Tillmann V."/>
            <person name="Mokurov S."/>
            <person name="Dorshakova N."/>
            <person name="Porter J.A."/>
            <person name="McHardy A.C."/>
            <person name="Lahdesmaki H."/>
            <person name="Vlamakis H."/>
            <person name="Huttenhower C."/>
            <person name="Knip M."/>
            <person name="Xavier R.J."/>
        </authorList>
    </citation>
    <scope>NUCLEOTIDE SEQUENCE [LARGE SCALE GENOMIC DNA]</scope>
    <source>
        <strain evidence="2 3">RJX1047</strain>
    </source>
</reference>
<dbReference type="AlphaFoldDB" id="A0A4R4GGM7"/>
<evidence type="ECO:0000313" key="3">
    <source>
        <dbReference type="Proteomes" id="UP000294527"/>
    </source>
</evidence>
<gene>
    <name evidence="2" type="ORF">E1I98_04895</name>
</gene>
<dbReference type="Proteomes" id="UP000294527">
    <property type="component" value="Unassembled WGS sequence"/>
</dbReference>
<sequence>MIGITSTAKGKGLNKSPKTALSPTFQPPHLPSPCRANTKPPSPIGTSRSSHLSPETNTKTQNQLIYRNLKEYRCKPQNSPVWLVQGAAIYINIAAPCTTEIHTENQHFTLRVKPRVQPRFLHRLLILCFSCNPVIPKNKKSPKHFPFSVKIPIFASVPRAERSNAAKPAQLPNRYRLPNFLLFKSYLPTDYKKTIVFHIKKDFLYRKTNQRH</sequence>
<organism evidence="2 3">
    <name type="scientific">Phocaeicola dorei</name>
    <dbReference type="NCBI Taxonomy" id="357276"/>
    <lineage>
        <taxon>Bacteria</taxon>
        <taxon>Pseudomonadati</taxon>
        <taxon>Bacteroidota</taxon>
        <taxon>Bacteroidia</taxon>
        <taxon>Bacteroidales</taxon>
        <taxon>Bacteroidaceae</taxon>
        <taxon>Phocaeicola</taxon>
    </lineage>
</organism>
<evidence type="ECO:0000256" key="1">
    <source>
        <dbReference type="SAM" id="MobiDB-lite"/>
    </source>
</evidence>
<evidence type="ECO:0000313" key="2">
    <source>
        <dbReference type="EMBL" id="TDA75755.1"/>
    </source>
</evidence>
<name>A0A4R4GGM7_9BACT</name>
<proteinExistence type="predicted"/>
<accession>A0A4R4GGM7</accession>